<evidence type="ECO:0000256" key="1">
    <source>
        <dbReference type="SAM" id="MobiDB-lite"/>
    </source>
</evidence>
<keyword evidence="3" id="KW-1185">Reference proteome</keyword>
<reference evidence="2 3" key="1">
    <citation type="submission" date="2017-12" db="EMBL/GenBank/DDBJ databases">
        <title>Sequencing the genomes of 1000 Actinobacteria strains.</title>
        <authorList>
            <person name="Klenk H.-P."/>
        </authorList>
    </citation>
    <scope>NUCLEOTIDE SEQUENCE [LARGE SCALE GENOMIC DNA]</scope>
    <source>
        <strain evidence="2 3">DSM 45165</strain>
    </source>
</reference>
<feature type="compositionally biased region" description="Basic residues" evidence="1">
    <location>
        <begin position="1"/>
        <end position="16"/>
    </location>
</feature>
<dbReference type="AlphaFoldDB" id="A0A2N3WPY6"/>
<sequence length="127" mass="13704">MPTPRKKTASPRRATARKTAASSVLQLDRQENIDAIQAIIDDREPLFSVGGVEYTIPKKAPAAWTIQATKLALEVSDSHAIEYALKKMLGDDGYQALAACETLTAADFDVIRDAIVKRVVPPGPKAS</sequence>
<dbReference type="EMBL" id="PJMY01000003">
    <property type="protein sequence ID" value="PKV95924.1"/>
    <property type="molecule type" value="Genomic_DNA"/>
</dbReference>
<comment type="caution">
    <text evidence="2">The sequence shown here is derived from an EMBL/GenBank/DDBJ whole genome shotgun (WGS) entry which is preliminary data.</text>
</comment>
<dbReference type="Proteomes" id="UP000233750">
    <property type="component" value="Unassembled WGS sequence"/>
</dbReference>
<evidence type="ECO:0000313" key="2">
    <source>
        <dbReference type="EMBL" id="PKV95924.1"/>
    </source>
</evidence>
<proteinExistence type="predicted"/>
<dbReference type="RefSeq" id="WP_101438855.1">
    <property type="nucleotide sequence ID" value="NZ_PJMY01000003.1"/>
</dbReference>
<name>A0A2N3WPY6_9PSEU</name>
<evidence type="ECO:0000313" key="3">
    <source>
        <dbReference type="Proteomes" id="UP000233750"/>
    </source>
</evidence>
<protein>
    <submittedName>
        <fullName evidence="2">Uncharacterized protein</fullName>
    </submittedName>
</protein>
<gene>
    <name evidence="2" type="ORF">ATK30_6857</name>
</gene>
<organism evidence="2 3">
    <name type="scientific">Amycolatopsis echigonensis</name>
    <dbReference type="NCBI Taxonomy" id="2576905"/>
    <lineage>
        <taxon>Bacteria</taxon>
        <taxon>Bacillati</taxon>
        <taxon>Actinomycetota</taxon>
        <taxon>Actinomycetes</taxon>
        <taxon>Pseudonocardiales</taxon>
        <taxon>Pseudonocardiaceae</taxon>
        <taxon>Amycolatopsis</taxon>
    </lineage>
</organism>
<feature type="region of interest" description="Disordered" evidence="1">
    <location>
        <begin position="1"/>
        <end position="23"/>
    </location>
</feature>
<accession>A0A2N3WPY6</accession>
<dbReference type="OrthoDB" id="4350960at2"/>